<gene>
    <name evidence="2" type="ORF">HNQ69_001630</name>
</gene>
<sequence length="54" mass="6079">MNVAIIVGSIRQPSLKRTLANCLADCLLMRGALLHWVDLREQPLPILIKIIIIM</sequence>
<dbReference type="GO" id="GO:0016491">
    <property type="term" value="F:oxidoreductase activity"/>
    <property type="evidence" value="ECO:0007669"/>
    <property type="project" value="InterPro"/>
</dbReference>
<dbReference type="AlphaFoldDB" id="A0A840NZ05"/>
<protein>
    <submittedName>
        <fullName evidence="2">NAD(P)H-dependent FMN reductase</fullName>
    </submittedName>
</protein>
<feature type="domain" description="NADPH-dependent FMN reductase-like" evidence="1">
    <location>
        <begin position="1"/>
        <end position="47"/>
    </location>
</feature>
<dbReference type="EMBL" id="JACHIM010000017">
    <property type="protein sequence ID" value="MBB5074479.1"/>
    <property type="molecule type" value="Genomic_DNA"/>
</dbReference>
<reference evidence="2 3" key="1">
    <citation type="submission" date="2020-08" db="EMBL/GenBank/DDBJ databases">
        <title>Genomic Encyclopedia of Type Strains, Phase IV (KMG-IV): sequencing the most valuable type-strain genomes for metagenomic binning, comparative biology and taxonomic classification.</title>
        <authorList>
            <person name="Goeker M."/>
        </authorList>
    </citation>
    <scope>NUCLEOTIDE SEQUENCE [LARGE SCALE GENOMIC DNA]</scope>
    <source>
        <strain evidence="2 3">DSM 28538</strain>
    </source>
</reference>
<proteinExistence type="predicted"/>
<name>A0A840NZ05_9HYPH</name>
<keyword evidence="3" id="KW-1185">Reference proteome</keyword>
<dbReference type="SUPFAM" id="SSF52218">
    <property type="entry name" value="Flavoproteins"/>
    <property type="match status" value="1"/>
</dbReference>
<dbReference type="Gene3D" id="3.40.50.360">
    <property type="match status" value="1"/>
</dbReference>
<dbReference type="Proteomes" id="UP000561417">
    <property type="component" value="Unassembled WGS sequence"/>
</dbReference>
<dbReference type="InterPro" id="IPR005025">
    <property type="entry name" value="FMN_Rdtase-like_dom"/>
</dbReference>
<comment type="caution">
    <text evidence="2">The sequence shown here is derived from an EMBL/GenBank/DDBJ whole genome shotgun (WGS) entry which is preliminary data.</text>
</comment>
<organism evidence="2 3">
    <name type="scientific">Bartonella callosciuri</name>
    <dbReference type="NCBI Taxonomy" id="686223"/>
    <lineage>
        <taxon>Bacteria</taxon>
        <taxon>Pseudomonadati</taxon>
        <taxon>Pseudomonadota</taxon>
        <taxon>Alphaproteobacteria</taxon>
        <taxon>Hyphomicrobiales</taxon>
        <taxon>Bartonellaceae</taxon>
        <taxon>Bartonella</taxon>
    </lineage>
</organism>
<dbReference type="InterPro" id="IPR029039">
    <property type="entry name" value="Flavoprotein-like_sf"/>
</dbReference>
<evidence type="ECO:0000313" key="2">
    <source>
        <dbReference type="EMBL" id="MBB5074479.1"/>
    </source>
</evidence>
<dbReference type="Pfam" id="PF03358">
    <property type="entry name" value="FMN_red"/>
    <property type="match status" value="1"/>
</dbReference>
<accession>A0A840NZ05</accession>
<evidence type="ECO:0000313" key="3">
    <source>
        <dbReference type="Proteomes" id="UP000561417"/>
    </source>
</evidence>
<dbReference type="RefSeq" id="WP_246348555.1">
    <property type="nucleotide sequence ID" value="NZ_JACHIM010000017.1"/>
</dbReference>
<evidence type="ECO:0000259" key="1">
    <source>
        <dbReference type="Pfam" id="PF03358"/>
    </source>
</evidence>